<feature type="DNA-binding region" description="OmpR/PhoB-type" evidence="6">
    <location>
        <begin position="549"/>
        <end position="645"/>
    </location>
</feature>
<dbReference type="Pfam" id="PF13191">
    <property type="entry name" value="AAA_16"/>
    <property type="match status" value="1"/>
</dbReference>
<dbReference type="InterPro" id="IPR039420">
    <property type="entry name" value="WalR-like"/>
</dbReference>
<gene>
    <name evidence="8" type="ORF">P2G67_10910</name>
</gene>
<dbReference type="InterPro" id="IPR041664">
    <property type="entry name" value="AAA_16"/>
</dbReference>
<evidence type="ECO:0000313" key="8">
    <source>
        <dbReference type="EMBL" id="MDF2096487.1"/>
    </source>
</evidence>
<name>A0ABT5YNN2_9PROT</name>
<dbReference type="Gene3D" id="3.40.50.300">
    <property type="entry name" value="P-loop containing nucleotide triphosphate hydrolases"/>
    <property type="match status" value="1"/>
</dbReference>
<dbReference type="InterPro" id="IPR001867">
    <property type="entry name" value="OmpR/PhoB-type_DNA-bd"/>
</dbReference>
<keyword evidence="9" id="KW-1185">Reference proteome</keyword>
<dbReference type="RefSeq" id="WP_275822974.1">
    <property type="nucleotide sequence ID" value="NZ_JARHUD010000006.1"/>
</dbReference>
<dbReference type="InterPro" id="IPR027417">
    <property type="entry name" value="P-loop_NTPase"/>
</dbReference>
<dbReference type="InterPro" id="IPR036388">
    <property type="entry name" value="WH-like_DNA-bd_sf"/>
</dbReference>
<dbReference type="EMBL" id="JARHUD010000006">
    <property type="protein sequence ID" value="MDF2096487.1"/>
    <property type="molecule type" value="Genomic_DNA"/>
</dbReference>
<organism evidence="8 9">
    <name type="scientific">Aquibaculum arenosum</name>
    <dbReference type="NCBI Taxonomy" id="3032591"/>
    <lineage>
        <taxon>Bacteria</taxon>
        <taxon>Pseudomonadati</taxon>
        <taxon>Pseudomonadota</taxon>
        <taxon>Alphaproteobacteria</taxon>
        <taxon>Rhodospirillales</taxon>
        <taxon>Rhodovibrionaceae</taxon>
        <taxon>Aquibaculum</taxon>
    </lineage>
</organism>
<dbReference type="PANTHER" id="PTHR48111">
    <property type="entry name" value="REGULATOR OF RPOS"/>
    <property type="match status" value="1"/>
</dbReference>
<feature type="domain" description="OmpR/PhoB-type" evidence="7">
    <location>
        <begin position="549"/>
        <end position="645"/>
    </location>
</feature>
<accession>A0ABT5YNN2</accession>
<dbReference type="Proteomes" id="UP001215503">
    <property type="component" value="Unassembled WGS sequence"/>
</dbReference>
<evidence type="ECO:0000256" key="5">
    <source>
        <dbReference type="ARBA" id="ARBA00023163"/>
    </source>
</evidence>
<dbReference type="PROSITE" id="PS51755">
    <property type="entry name" value="OMPR_PHOB"/>
    <property type="match status" value="1"/>
</dbReference>
<dbReference type="InterPro" id="IPR016032">
    <property type="entry name" value="Sig_transdc_resp-reg_C-effctor"/>
</dbReference>
<dbReference type="Gene3D" id="1.10.10.10">
    <property type="entry name" value="Winged helix-like DNA-binding domain superfamily/Winged helix DNA-binding domain"/>
    <property type="match status" value="1"/>
</dbReference>
<keyword evidence="3" id="KW-0805">Transcription regulation</keyword>
<keyword evidence="1" id="KW-0597">Phosphoprotein</keyword>
<dbReference type="SMART" id="SM00862">
    <property type="entry name" value="Trans_reg_C"/>
    <property type="match status" value="1"/>
</dbReference>
<dbReference type="SUPFAM" id="SSF46894">
    <property type="entry name" value="C-terminal effector domain of the bipartite response regulators"/>
    <property type="match status" value="1"/>
</dbReference>
<dbReference type="SUPFAM" id="SSF52540">
    <property type="entry name" value="P-loop containing nucleoside triphosphate hydrolases"/>
    <property type="match status" value="1"/>
</dbReference>
<evidence type="ECO:0000256" key="1">
    <source>
        <dbReference type="ARBA" id="ARBA00022553"/>
    </source>
</evidence>
<dbReference type="CDD" id="cd00383">
    <property type="entry name" value="trans_reg_C"/>
    <property type="match status" value="1"/>
</dbReference>
<evidence type="ECO:0000259" key="7">
    <source>
        <dbReference type="PROSITE" id="PS51755"/>
    </source>
</evidence>
<comment type="caution">
    <text evidence="8">The sequence shown here is derived from an EMBL/GenBank/DDBJ whole genome shotgun (WGS) entry which is preliminary data.</text>
</comment>
<reference evidence="8 9" key="1">
    <citation type="submission" date="2023-03" db="EMBL/GenBank/DDBJ databases">
        <title>Fodinicurvata sp. CAU 1616 isolated from sea sendiment.</title>
        <authorList>
            <person name="Kim W."/>
        </authorList>
    </citation>
    <scope>NUCLEOTIDE SEQUENCE [LARGE SCALE GENOMIC DNA]</scope>
    <source>
        <strain evidence="8 9">CAU 1616</strain>
    </source>
</reference>
<dbReference type="Pfam" id="PF00486">
    <property type="entry name" value="Trans_reg_C"/>
    <property type="match status" value="1"/>
</dbReference>
<keyword evidence="2" id="KW-0902">Two-component regulatory system</keyword>
<keyword evidence="4 6" id="KW-0238">DNA-binding</keyword>
<evidence type="ECO:0000256" key="4">
    <source>
        <dbReference type="ARBA" id="ARBA00023125"/>
    </source>
</evidence>
<evidence type="ECO:0000256" key="3">
    <source>
        <dbReference type="ARBA" id="ARBA00023015"/>
    </source>
</evidence>
<keyword evidence="5" id="KW-0804">Transcription</keyword>
<dbReference type="PANTHER" id="PTHR48111:SF21">
    <property type="entry name" value="DNA-BINDING DUAL MASTER TRANSCRIPTIONAL REGULATOR RPAA"/>
    <property type="match status" value="1"/>
</dbReference>
<evidence type="ECO:0000256" key="2">
    <source>
        <dbReference type="ARBA" id="ARBA00023012"/>
    </source>
</evidence>
<proteinExistence type="predicted"/>
<sequence length="652" mass="71986">MRTIRDRLLRNSHHGMVGREREQDALLRCLDGDAPIVTHVHGMSGIGKTTLLRNLAEQATSAANESVLLDGTAIEPTATGLLHSLSEALGQSVLSPLEARRVLAGRGHPVLLILDHYENLSLLDTWLRQALLPALPASARLVLASRLPPNPSWLMDPDWHGLFRALHLRPLDDAAARQLVEHAGAPPHAAETIVRFAHGHPLALTMAATLARSEGLDSDAPLERVLHQLSRLYLGSVEDSELRDVLRASSVVRRITVPLIEAVAPTAGGQALLDRIAHLPFIDSDQSGLSLHDAIREAIAADFEACNPEGFRQARRAAWRLLREAAAGTHGGELWRYTADLIYLLRNPAVRDAFFPRESSSLAITEAQPEHGAAIKAVAGAHEPAGCRSALERLWERAPQTFSVVLQPEQEVAGFYVMFDPATLPEPLLRDDPITARWWNHLRENRLPRGQCALFLRRWLSWRDGEQPSPVQAAAWLDIKRCYMEQRPRLRRVYLTLAEPAAYSAVATQLGFRMLPECAVECEGTTFHTAMLDMGAASVDGWLSWLVGKELGEEEQGLLDVTGRSLRGEAGPVPLTPLEFEVIRYLWERPGQAVARDALLNDIWGRHFNGGSNVVDTVVASLRRKLGTRAALIRTVRGYGYALREEENGQGR</sequence>
<evidence type="ECO:0000313" key="9">
    <source>
        <dbReference type="Proteomes" id="UP001215503"/>
    </source>
</evidence>
<protein>
    <submittedName>
        <fullName evidence="8">Winged helix-turn-helix domain-containing protein</fullName>
    </submittedName>
</protein>
<evidence type="ECO:0000256" key="6">
    <source>
        <dbReference type="PROSITE-ProRule" id="PRU01091"/>
    </source>
</evidence>